<dbReference type="Pfam" id="PF02492">
    <property type="entry name" value="cobW"/>
    <property type="match status" value="1"/>
</dbReference>
<sequence>MRTAVILVTGQEGTAAVSHELLQRPGTVVIEHHVDGNVVLRRVVTVQHGVVTTAQDALELQHGCLSCTVRNDLLVLLRRMSRRRDVERVVVRLAPWLEPEPICWAIHHVRVAAAGFEPGPAARDVEITAVITTVDEMVWLAEALGDEELPDGRTVAQAVVAQAEFADVLVCGQPPAQLTEVIARLNPRARVIANADAVEDALRRLPAGSRRGRSDDPHDSLLTGLPPLHAAEAVQLFEFHAQRPFHPERLHDVLDTLLDGVIRSRGRLWLASNSRDVMWLESAGGGLRVSSAGPWLAAMSTSELAYADAERRAMSGAFWDDRHGDRHTALVVLVCGADPDAIRQALRGAVLTEDEMSDPSRWSALHDPFGDWHHDPCTEPVSAQILSGESNEN</sequence>
<dbReference type="PANTHER" id="PTHR43603">
    <property type="entry name" value="COBW DOMAIN-CONTAINING PROTEIN DDB_G0274527"/>
    <property type="match status" value="1"/>
</dbReference>
<dbReference type="Pfam" id="PF07683">
    <property type="entry name" value="CobW_C"/>
    <property type="match status" value="1"/>
</dbReference>
<dbReference type="RefSeq" id="WP_163699211.1">
    <property type="nucleotide sequence ID" value="NZ_AP022595.1"/>
</dbReference>
<dbReference type="PANTHER" id="PTHR43603:SF1">
    <property type="entry name" value="ZINC-REGULATED GTPASE METALLOPROTEIN ACTIVATOR 1"/>
    <property type="match status" value="1"/>
</dbReference>
<evidence type="ECO:0000313" key="3">
    <source>
        <dbReference type="Proteomes" id="UP000466445"/>
    </source>
</evidence>
<dbReference type="SUPFAM" id="SSF90002">
    <property type="entry name" value="Hypothetical protein YjiA, C-terminal domain"/>
    <property type="match status" value="1"/>
</dbReference>
<keyword evidence="3" id="KW-1185">Reference proteome</keyword>
<dbReference type="Gene3D" id="3.40.50.300">
    <property type="entry name" value="P-loop containing nucleotide triphosphate hydrolases"/>
    <property type="match status" value="1"/>
</dbReference>
<dbReference type="KEGG" id="msar:MSAR_37090"/>
<dbReference type="AlphaFoldDB" id="A0A7I7SV36"/>
<accession>A0A7I7SV36</accession>
<feature type="domain" description="CobW C-terminal" evidence="1">
    <location>
        <begin position="234"/>
        <end position="350"/>
    </location>
</feature>
<name>A0A7I7SV36_9MYCO</name>
<evidence type="ECO:0000313" key="2">
    <source>
        <dbReference type="EMBL" id="BBY60573.1"/>
    </source>
</evidence>
<gene>
    <name evidence="2" type="ORF">MSAR_37090</name>
</gene>
<reference evidence="2 3" key="1">
    <citation type="journal article" date="2019" name="Emerg. Microbes Infect.">
        <title>Comprehensive subspecies identification of 175 nontuberculous mycobacteria species based on 7547 genomic profiles.</title>
        <authorList>
            <person name="Matsumoto Y."/>
            <person name="Kinjo T."/>
            <person name="Motooka D."/>
            <person name="Nabeya D."/>
            <person name="Jung N."/>
            <person name="Uechi K."/>
            <person name="Horii T."/>
            <person name="Iida T."/>
            <person name="Fujita J."/>
            <person name="Nakamura S."/>
        </authorList>
    </citation>
    <scope>NUCLEOTIDE SEQUENCE [LARGE SCALE GENOMIC DNA]</scope>
    <source>
        <strain evidence="2 3">JCM 30395</strain>
    </source>
</reference>
<protein>
    <recommendedName>
        <fullName evidence="1">CobW C-terminal domain-containing protein</fullName>
    </recommendedName>
</protein>
<dbReference type="EMBL" id="AP022595">
    <property type="protein sequence ID" value="BBY60573.1"/>
    <property type="molecule type" value="Genomic_DNA"/>
</dbReference>
<dbReference type="SMART" id="SM00833">
    <property type="entry name" value="CobW_C"/>
    <property type="match status" value="1"/>
</dbReference>
<dbReference type="InterPro" id="IPR051927">
    <property type="entry name" value="Zn_Chap_cDPG_Synth"/>
</dbReference>
<dbReference type="Proteomes" id="UP000466445">
    <property type="component" value="Chromosome"/>
</dbReference>
<dbReference type="InterPro" id="IPR003495">
    <property type="entry name" value="CobW/HypB/UreG_nucleotide-bd"/>
</dbReference>
<evidence type="ECO:0000259" key="1">
    <source>
        <dbReference type="SMART" id="SM00833"/>
    </source>
</evidence>
<organism evidence="2 3">
    <name type="scientific">Mycolicibacterium sarraceniae</name>
    <dbReference type="NCBI Taxonomy" id="1534348"/>
    <lineage>
        <taxon>Bacteria</taxon>
        <taxon>Bacillati</taxon>
        <taxon>Actinomycetota</taxon>
        <taxon>Actinomycetes</taxon>
        <taxon>Mycobacteriales</taxon>
        <taxon>Mycobacteriaceae</taxon>
        <taxon>Mycolicibacterium</taxon>
    </lineage>
</organism>
<dbReference type="NCBIfam" id="NF047431">
    <property type="entry name" value="hiber_recruit"/>
    <property type="match status" value="1"/>
</dbReference>
<proteinExistence type="predicted"/>
<dbReference type="InterPro" id="IPR011629">
    <property type="entry name" value="CobW-like_C"/>
</dbReference>
<dbReference type="InterPro" id="IPR027417">
    <property type="entry name" value="P-loop_NTPase"/>
</dbReference>